<evidence type="ECO:0000313" key="3">
    <source>
        <dbReference type="EMBL" id="MBB5068984.1"/>
    </source>
</evidence>
<dbReference type="SUPFAM" id="SSF50494">
    <property type="entry name" value="Trypsin-like serine proteases"/>
    <property type="match status" value="1"/>
</dbReference>
<reference evidence="3 4" key="1">
    <citation type="submission" date="2020-08" db="EMBL/GenBank/DDBJ databases">
        <title>Sequencing the genomes of 1000 actinobacteria strains.</title>
        <authorList>
            <person name="Klenk H.-P."/>
        </authorList>
    </citation>
    <scope>NUCLEOTIDE SEQUENCE [LARGE SCALE GENOMIC DNA]</scope>
    <source>
        <strain evidence="3 4">DSM 45582</strain>
    </source>
</reference>
<dbReference type="SUPFAM" id="SSF75011">
    <property type="entry name" value="3-carboxy-cis,cis-mucoante lactonizing enzyme"/>
    <property type="match status" value="1"/>
</dbReference>
<gene>
    <name evidence="3" type="ORF">BJ969_002072</name>
</gene>
<dbReference type="Pfam" id="PF20703">
    <property type="entry name" value="nSTAND1"/>
    <property type="match status" value="1"/>
</dbReference>
<organism evidence="3 4">
    <name type="scientific">Saccharopolyspora gloriosae</name>
    <dbReference type="NCBI Taxonomy" id="455344"/>
    <lineage>
        <taxon>Bacteria</taxon>
        <taxon>Bacillati</taxon>
        <taxon>Actinomycetota</taxon>
        <taxon>Actinomycetes</taxon>
        <taxon>Pseudonocardiales</taxon>
        <taxon>Pseudonocardiaceae</taxon>
        <taxon>Saccharopolyspora</taxon>
    </lineage>
</organism>
<dbReference type="Gene3D" id="2.40.10.120">
    <property type="match status" value="1"/>
</dbReference>
<evidence type="ECO:0000313" key="4">
    <source>
        <dbReference type="Proteomes" id="UP000580474"/>
    </source>
</evidence>
<dbReference type="Gene3D" id="3.40.50.300">
    <property type="entry name" value="P-loop containing nucleotide triphosphate hydrolases"/>
    <property type="match status" value="1"/>
</dbReference>
<accession>A0A840NBK5</accession>
<sequence>MNERPDPAAAEPLAASLVRLVCGGRLLGTGFTLPGGLIATCAHVIAGFDDVRAQFPLLGSDGCAVDVVERDDVEDVAILELLAPPERARPTPVRLDCDVRDHRFRVLGFTDAEPDGVWVSGSLAGTQGRGRVQMRVDPDHERIVRGFSGSPVWDEELGGVVGMVVTRSGTTATTAHLVPVSSFGRWPADAPNPYLGLAPFGPEDAARFHGRDEAVEELLGRLTSRDLVAVVGPSGSGKSSLVRAGLLPRLARQGVAVAELRPGDPLGSVPVSDGEAVLFLDQFEESVIADPDAARERLAQVIARIDAAPGGRLRVVLTLRSRSLDALIGPGTREKLNDAVWLLDPMDRDDLRAAIVRPAEDGGLAFEAGLVDAVLHDCPPGHGALPLLSEALKQLWDRRCGSWLTHAAYQELGGLPGALRKHADAALAAFGPAEAARAERLLISLTRPDGDGGHTRRRADLDELGDDLRSVADRLAAARLVVIREGQVELPHQALIDHWPRLRERLDEDAVFLAWLARLDDLRDSGGQLSGAPLAEAAQWRRRRPDDVPPPQREFIARSEDAQRRSQRRWRTITAISVALALVAVLLTGAVGKFAGDVDEQLRTSNARLLAQAAERAAEVDPRQALQLVLAAYREKPDSDEAYAALFEQRLHWDGVHRVLGPGLIPDADVSQLQASSDGGVVLAHHSDPAAPPTLWSGLAGPHPRHRDLPVDPVVSPAGQVGLSPDGRMLIVFESGPNRGVRLLDLTDEDRPIPLVAQDDSILNDANAADFSWNSRFLALYSRTARQPVHVWDLVTGQEVPNRIALDPGTPLTAVHPSSDGKSLITERSGGAGPDIVERLDLASGAILRTHPLESSDVLAGNGTVLARCADTAVQVVDLRTDRVTELPGTPCSGLHTDLTGQYVLSDVPYRNTQAIIHWPTGLRTFAGAFDVDTDVAELPALVPGADGELTSVHQRDGAVEASAVPTVAEQVRGESFAASEDGRRWLTARDAGVPGSAELTLHDADGTVLATAAVPDPDGTFLSAFTATFDATGEHLAVAHESTLRFYRTSDLVLEGERTLPTPPGHDPSERSEDTRNISVARAADGEFVVGSAGMLSSWDFRTKDRTAPPVVLGQADARGRLPKDPQVTARPGHPGELLVALDGRLLLWDVASRKPLHEFPLDGSGATVRAVVSQDGSTAAVTGGYPSRITLVDLDERVVLPKINADTGDALGFSGDHLFTEDDSEGLQIWNLKERRLAGTVASNATGTDVPAIEGGVFFADSTPSRRSPIPLDPDRWFHDLCRLGDRDFTEPETSVLRQLDVTTERPCD</sequence>
<dbReference type="Pfam" id="PF13365">
    <property type="entry name" value="Trypsin_2"/>
    <property type="match status" value="1"/>
</dbReference>
<dbReference type="InterPro" id="IPR049052">
    <property type="entry name" value="nSTAND1"/>
</dbReference>
<evidence type="ECO:0000256" key="1">
    <source>
        <dbReference type="SAM" id="MobiDB-lite"/>
    </source>
</evidence>
<dbReference type="RefSeq" id="WP_184478737.1">
    <property type="nucleotide sequence ID" value="NZ_JACHIV010000001.1"/>
</dbReference>
<feature type="region of interest" description="Disordered" evidence="1">
    <location>
        <begin position="1056"/>
        <end position="1076"/>
    </location>
</feature>
<comment type="caution">
    <text evidence="3">The sequence shown here is derived from an EMBL/GenBank/DDBJ whole genome shotgun (WGS) entry which is preliminary data.</text>
</comment>
<keyword evidence="4" id="KW-1185">Reference proteome</keyword>
<evidence type="ECO:0000259" key="2">
    <source>
        <dbReference type="Pfam" id="PF20703"/>
    </source>
</evidence>
<dbReference type="EMBL" id="JACHIV010000001">
    <property type="protein sequence ID" value="MBB5068984.1"/>
    <property type="molecule type" value="Genomic_DNA"/>
</dbReference>
<name>A0A840NBK5_9PSEU</name>
<feature type="domain" description="Novel STAND NTPase 1" evidence="2">
    <location>
        <begin position="193"/>
        <end position="521"/>
    </location>
</feature>
<dbReference type="SUPFAM" id="SSF69322">
    <property type="entry name" value="Tricorn protease domain 2"/>
    <property type="match status" value="1"/>
</dbReference>
<dbReference type="InterPro" id="IPR009003">
    <property type="entry name" value="Peptidase_S1_PA"/>
</dbReference>
<dbReference type="Proteomes" id="UP000580474">
    <property type="component" value="Unassembled WGS sequence"/>
</dbReference>
<dbReference type="SUPFAM" id="SSF52540">
    <property type="entry name" value="P-loop containing nucleoside triphosphate hydrolases"/>
    <property type="match status" value="1"/>
</dbReference>
<protein>
    <submittedName>
        <fullName evidence="3">WD40 repeat protein</fullName>
    </submittedName>
</protein>
<dbReference type="InterPro" id="IPR027417">
    <property type="entry name" value="P-loop_NTPase"/>
</dbReference>
<proteinExistence type="predicted"/>
<dbReference type="InterPro" id="IPR015943">
    <property type="entry name" value="WD40/YVTN_repeat-like_dom_sf"/>
</dbReference>
<dbReference type="Gene3D" id="2.130.10.10">
    <property type="entry name" value="YVTN repeat-like/Quinoprotein amine dehydrogenase"/>
    <property type="match status" value="2"/>
</dbReference>